<dbReference type="EMBL" id="MU274906">
    <property type="protein sequence ID" value="KAI0091248.1"/>
    <property type="molecule type" value="Genomic_DNA"/>
</dbReference>
<reference evidence="1" key="1">
    <citation type="journal article" date="2021" name="Environ. Microbiol.">
        <title>Gene family expansions and transcriptome signatures uncover fungal adaptations to wood decay.</title>
        <authorList>
            <person name="Hage H."/>
            <person name="Miyauchi S."/>
            <person name="Viragh M."/>
            <person name="Drula E."/>
            <person name="Min B."/>
            <person name="Chaduli D."/>
            <person name="Navarro D."/>
            <person name="Favel A."/>
            <person name="Norest M."/>
            <person name="Lesage-Meessen L."/>
            <person name="Balint B."/>
            <person name="Merenyi Z."/>
            <person name="de Eugenio L."/>
            <person name="Morin E."/>
            <person name="Martinez A.T."/>
            <person name="Baldrian P."/>
            <person name="Stursova M."/>
            <person name="Martinez M.J."/>
            <person name="Novotny C."/>
            <person name="Magnuson J.K."/>
            <person name="Spatafora J.W."/>
            <person name="Maurice S."/>
            <person name="Pangilinan J."/>
            <person name="Andreopoulos W."/>
            <person name="LaButti K."/>
            <person name="Hundley H."/>
            <person name="Na H."/>
            <person name="Kuo A."/>
            <person name="Barry K."/>
            <person name="Lipzen A."/>
            <person name="Henrissat B."/>
            <person name="Riley R."/>
            <person name="Ahrendt S."/>
            <person name="Nagy L.G."/>
            <person name="Grigoriev I.V."/>
            <person name="Martin F."/>
            <person name="Rosso M.N."/>
        </authorList>
    </citation>
    <scope>NUCLEOTIDE SEQUENCE</scope>
    <source>
        <strain evidence="1">CBS 384.51</strain>
    </source>
</reference>
<gene>
    <name evidence="1" type="ORF">BDY19DRAFT_904700</name>
</gene>
<keyword evidence="2" id="KW-1185">Reference proteome</keyword>
<protein>
    <submittedName>
        <fullName evidence="1">Uncharacterized protein</fullName>
    </submittedName>
</protein>
<accession>A0ACB8UAA5</accession>
<comment type="caution">
    <text evidence="1">The sequence shown here is derived from an EMBL/GenBank/DDBJ whole genome shotgun (WGS) entry which is preliminary data.</text>
</comment>
<organism evidence="1 2">
    <name type="scientific">Irpex rosettiformis</name>
    <dbReference type="NCBI Taxonomy" id="378272"/>
    <lineage>
        <taxon>Eukaryota</taxon>
        <taxon>Fungi</taxon>
        <taxon>Dikarya</taxon>
        <taxon>Basidiomycota</taxon>
        <taxon>Agaricomycotina</taxon>
        <taxon>Agaricomycetes</taxon>
        <taxon>Polyporales</taxon>
        <taxon>Irpicaceae</taxon>
        <taxon>Irpex</taxon>
    </lineage>
</organism>
<sequence length="707" mass="77105">MAAVLAPPVGAAPKVIDTRSLSPVAKQSRPLPPLPPHLKQTRPSSSCAAEQPMSAVAAGKRKAVPAAQVRTSGMLQQLLENPRLFVSLLPTLSWNTFHALISTCRTFRRAAAHPAVQDAILARFVPGYQSCLGARTSSLHAIEVSIEQLATFNASQSIQLHYYPMHALTILGSPRYVPHIQPTDPITVKFIALTQAHSRIVLLLQSLVHSGQGTYTYPEYDEFTQCPSTSLSTQTGAGRLRELSFPKPLFIGPTKDTQSVQSDSNTVPLGGTGHRRASTTPSVSRSYSTIGSRTSPDFHLSVSSKSSRVSRRFSSILGKRQKVPPPPPSDTPPALSYYVGPWRKTLVSRSLGLYGSVISEEELGVLPRPKFPARRVSSLNNSRESSVGCTSTPSSSLSRSPPEYSTDASSNDSTKVIPKSRQPSLPSSFSRPSVSSPHDLNLAMSRFRAPILRVFVPCTDLDEVAISACEDQLIASGLWNHLSAGDIVCNFGFVPLPEPDSGSQASHSTEKANHRRRWLMFNGYGLVHYIPPSPPPIEHSLTLPSPFYFSHILPPLSDVRFILSLPSLPEGTFSTPQGVPSRAYFDDTFSNMALLNVRTRVTSPHSPLGYAVVKKYMWVARIPYVGPESGTEAGYALGEGWRGEWVLEAEGTKEGRQSLLDAVKAGYDGRTPRGLWEVVRDKSGAGRLWMRVQATQMRTMLFYFPIG</sequence>
<name>A0ACB8UAA5_9APHY</name>
<dbReference type="Proteomes" id="UP001055072">
    <property type="component" value="Unassembled WGS sequence"/>
</dbReference>
<evidence type="ECO:0000313" key="1">
    <source>
        <dbReference type="EMBL" id="KAI0091248.1"/>
    </source>
</evidence>
<evidence type="ECO:0000313" key="2">
    <source>
        <dbReference type="Proteomes" id="UP001055072"/>
    </source>
</evidence>
<proteinExistence type="predicted"/>